<evidence type="ECO:0000313" key="7">
    <source>
        <dbReference type="Proteomes" id="UP000438760"/>
    </source>
</evidence>
<keyword evidence="2" id="KW-0249">Electron transport</keyword>
<evidence type="ECO:0000256" key="1">
    <source>
        <dbReference type="ARBA" id="ARBA00022448"/>
    </source>
</evidence>
<dbReference type="PROSITE" id="PS00194">
    <property type="entry name" value="THIOREDOXIN_1"/>
    <property type="match status" value="1"/>
</dbReference>
<dbReference type="InterPro" id="IPR017937">
    <property type="entry name" value="Thioredoxin_CS"/>
</dbReference>
<evidence type="ECO:0000313" key="6">
    <source>
        <dbReference type="EMBL" id="MTG97426.1"/>
    </source>
</evidence>
<keyword evidence="4" id="KW-0676">Redox-active center</keyword>
<sequence length="100" mass="11837">MYEDIDFDNLDRPILLQFYANWCAPCKTLSKYINHIEEDIKAYVDFIKVDIDIDKVLKQEFFVRSVPTLILVNTKGDIYWRQTGVVSPQEIIKHVSQVER</sequence>
<dbReference type="OrthoDB" id="9790390at2"/>
<dbReference type="AlphaFoldDB" id="A0A6I3LIK8"/>
<dbReference type="PROSITE" id="PS51352">
    <property type="entry name" value="THIOREDOXIN_2"/>
    <property type="match status" value="1"/>
</dbReference>
<dbReference type="CDD" id="cd02947">
    <property type="entry name" value="TRX_family"/>
    <property type="match status" value="1"/>
</dbReference>
<dbReference type="PANTHER" id="PTHR45663:SF11">
    <property type="entry name" value="GEO12009P1"/>
    <property type="match status" value="1"/>
</dbReference>
<dbReference type="RefSeq" id="WP_155091474.1">
    <property type="nucleotide sequence ID" value="NZ_CP102754.1"/>
</dbReference>
<protein>
    <submittedName>
        <fullName evidence="6">Thioredoxin fold domain-containing protein</fullName>
    </submittedName>
</protein>
<keyword evidence="3" id="KW-1015">Disulfide bond</keyword>
<organism evidence="6 7">
    <name type="scientific">Myroides albus</name>
    <dbReference type="NCBI Taxonomy" id="2562892"/>
    <lineage>
        <taxon>Bacteria</taxon>
        <taxon>Pseudomonadati</taxon>
        <taxon>Bacteroidota</taxon>
        <taxon>Flavobacteriia</taxon>
        <taxon>Flavobacteriales</taxon>
        <taxon>Flavobacteriaceae</taxon>
        <taxon>Myroides</taxon>
    </lineage>
</organism>
<dbReference type="InterPro" id="IPR036249">
    <property type="entry name" value="Thioredoxin-like_sf"/>
</dbReference>
<dbReference type="GO" id="GO:0015035">
    <property type="term" value="F:protein-disulfide reductase activity"/>
    <property type="evidence" value="ECO:0007669"/>
    <property type="project" value="TreeGrafter"/>
</dbReference>
<evidence type="ECO:0000256" key="2">
    <source>
        <dbReference type="ARBA" id="ARBA00022982"/>
    </source>
</evidence>
<comment type="caution">
    <text evidence="6">The sequence shown here is derived from an EMBL/GenBank/DDBJ whole genome shotgun (WGS) entry which is preliminary data.</text>
</comment>
<dbReference type="GO" id="GO:0045454">
    <property type="term" value="P:cell redox homeostasis"/>
    <property type="evidence" value="ECO:0007669"/>
    <property type="project" value="TreeGrafter"/>
</dbReference>
<dbReference type="GO" id="GO:0005829">
    <property type="term" value="C:cytosol"/>
    <property type="evidence" value="ECO:0007669"/>
    <property type="project" value="TreeGrafter"/>
</dbReference>
<reference evidence="6 7" key="1">
    <citation type="submission" date="2019-11" db="EMBL/GenBank/DDBJ databases">
        <title>Genome of Strain BIT-d1.</title>
        <authorList>
            <person name="Yang Y."/>
        </authorList>
    </citation>
    <scope>NUCLEOTIDE SEQUENCE [LARGE SCALE GENOMIC DNA]</scope>
    <source>
        <strain evidence="6 7">BIT-d1</strain>
    </source>
</reference>
<name>A0A6I3LIK8_9FLAO</name>
<feature type="domain" description="Thioredoxin" evidence="5">
    <location>
        <begin position="1"/>
        <end position="100"/>
    </location>
</feature>
<dbReference type="PANTHER" id="PTHR45663">
    <property type="entry name" value="GEO12009P1"/>
    <property type="match status" value="1"/>
</dbReference>
<dbReference type="InterPro" id="IPR013766">
    <property type="entry name" value="Thioredoxin_domain"/>
</dbReference>
<evidence type="ECO:0000259" key="5">
    <source>
        <dbReference type="PROSITE" id="PS51352"/>
    </source>
</evidence>
<keyword evidence="1" id="KW-0813">Transport</keyword>
<dbReference type="Pfam" id="PF00085">
    <property type="entry name" value="Thioredoxin"/>
    <property type="match status" value="1"/>
</dbReference>
<dbReference type="Proteomes" id="UP000438760">
    <property type="component" value="Unassembled WGS sequence"/>
</dbReference>
<gene>
    <name evidence="6" type="ORF">GJV76_04635</name>
</gene>
<keyword evidence="7" id="KW-1185">Reference proteome</keyword>
<proteinExistence type="predicted"/>
<evidence type="ECO:0000256" key="3">
    <source>
        <dbReference type="ARBA" id="ARBA00023157"/>
    </source>
</evidence>
<evidence type="ECO:0000256" key="4">
    <source>
        <dbReference type="ARBA" id="ARBA00023284"/>
    </source>
</evidence>
<accession>A0A6I3LIK8</accession>
<dbReference type="SUPFAM" id="SSF52833">
    <property type="entry name" value="Thioredoxin-like"/>
    <property type="match status" value="1"/>
</dbReference>
<dbReference type="EMBL" id="WMJX01000006">
    <property type="protein sequence ID" value="MTG97426.1"/>
    <property type="molecule type" value="Genomic_DNA"/>
</dbReference>
<dbReference type="Gene3D" id="3.40.30.10">
    <property type="entry name" value="Glutaredoxin"/>
    <property type="match status" value="1"/>
</dbReference>